<gene>
    <name evidence="2" type="ORF">CERSUDRAFT_112809</name>
</gene>
<feature type="region of interest" description="Disordered" evidence="1">
    <location>
        <begin position="609"/>
        <end position="636"/>
    </location>
</feature>
<evidence type="ECO:0000313" key="3">
    <source>
        <dbReference type="Proteomes" id="UP000016930"/>
    </source>
</evidence>
<dbReference type="AlphaFoldDB" id="M2RJY3"/>
<name>M2RJY3_CERS8</name>
<evidence type="ECO:0000256" key="1">
    <source>
        <dbReference type="SAM" id="MobiDB-lite"/>
    </source>
</evidence>
<dbReference type="HOGENOM" id="CLU_408250_0_0_1"/>
<dbReference type="Proteomes" id="UP000016930">
    <property type="component" value="Unassembled WGS sequence"/>
</dbReference>
<sequence>MAYAPRHYAQPPYYSWPIYGSTVGYLQYPLQSSDNARDDLSESKSMDIDPDSLHSDDYQPNLPAPQVASRSCSPEGTMGSEHAVASGVLKYPPHTDMDVVAHDDALGDVSDGLQSISSQLTRGAHEGTSETTSASLVTYSPETVIPQQTTSHPASELSGQVATPAPGSSTPQCQAQPRFHVAEERSDTQSLDDLLPKESPPEIKALYDFFESQVLVTLIISQNSSLLPFELPAQCGCAMLGLFRITGVQSEDRIHDDANTGERTLERLWRFQFAWVPGGEVPRPEAQDLPPWWASMPADTPEGHAASIGTPFMIPQYLLFADLLPPEAFEGSAVEQVASGWYCVRCGMLNVQRNLRYQKCGSCLLGNNKRIPPVDADVVRDSHRTASATFPFDKHASGVALKATVASDGMHVLRYEMSNLGAVTHFFTGNADALQEQPSTLFKELQRSVELVFRGFKTGAAAGPHYAYFAGSHSEYEPYAVAWSDVPESIMRTRELMQSRVRTSGEKSLFGINQLVALAWTRSGSRKGYVLSAQESDIVMLCLGADVELSISSKLSTSSARKTPSAQLVRVDAGRETLSDFAPMDCVENRSYASNAGMSMYVFDTSGDPEGDPNVASASAVTSSTASHSRAHRREHESLSVTLVHGDMLLLSGDEYEYTLTRTGMSILLMGSQ</sequence>
<feature type="compositionally biased region" description="Low complexity" evidence="1">
    <location>
        <begin position="615"/>
        <end position="628"/>
    </location>
</feature>
<feature type="compositionally biased region" description="Basic and acidic residues" evidence="1">
    <location>
        <begin position="35"/>
        <end position="57"/>
    </location>
</feature>
<protein>
    <submittedName>
        <fullName evidence="2">Uncharacterized protein</fullName>
    </submittedName>
</protein>
<accession>M2RJY3</accession>
<dbReference type="EMBL" id="KB445794">
    <property type="protein sequence ID" value="EMD39121.1"/>
    <property type="molecule type" value="Genomic_DNA"/>
</dbReference>
<reference evidence="2 3" key="1">
    <citation type="journal article" date="2012" name="Proc. Natl. Acad. Sci. U.S.A.">
        <title>Comparative genomics of Ceriporiopsis subvermispora and Phanerochaete chrysosporium provide insight into selective ligninolysis.</title>
        <authorList>
            <person name="Fernandez-Fueyo E."/>
            <person name="Ruiz-Duenas F.J."/>
            <person name="Ferreira P."/>
            <person name="Floudas D."/>
            <person name="Hibbett D.S."/>
            <person name="Canessa P."/>
            <person name="Larrondo L.F."/>
            <person name="James T.Y."/>
            <person name="Seelenfreund D."/>
            <person name="Lobos S."/>
            <person name="Polanco R."/>
            <person name="Tello M."/>
            <person name="Honda Y."/>
            <person name="Watanabe T."/>
            <person name="Watanabe T."/>
            <person name="Ryu J.S."/>
            <person name="Kubicek C.P."/>
            <person name="Schmoll M."/>
            <person name="Gaskell J."/>
            <person name="Hammel K.E."/>
            <person name="St John F.J."/>
            <person name="Vanden Wymelenberg A."/>
            <person name="Sabat G."/>
            <person name="Splinter BonDurant S."/>
            <person name="Syed K."/>
            <person name="Yadav J.S."/>
            <person name="Doddapaneni H."/>
            <person name="Subramanian V."/>
            <person name="Lavin J.L."/>
            <person name="Oguiza J.A."/>
            <person name="Perez G."/>
            <person name="Pisabarro A.G."/>
            <person name="Ramirez L."/>
            <person name="Santoyo F."/>
            <person name="Master E."/>
            <person name="Coutinho P.M."/>
            <person name="Henrissat B."/>
            <person name="Lombard V."/>
            <person name="Magnuson J.K."/>
            <person name="Kuees U."/>
            <person name="Hori C."/>
            <person name="Igarashi K."/>
            <person name="Samejima M."/>
            <person name="Held B.W."/>
            <person name="Barry K.W."/>
            <person name="LaButti K.M."/>
            <person name="Lapidus A."/>
            <person name="Lindquist E.A."/>
            <person name="Lucas S.M."/>
            <person name="Riley R."/>
            <person name="Salamov A.A."/>
            <person name="Hoffmeister D."/>
            <person name="Schwenk D."/>
            <person name="Hadar Y."/>
            <person name="Yarden O."/>
            <person name="de Vries R.P."/>
            <person name="Wiebenga A."/>
            <person name="Stenlid J."/>
            <person name="Eastwood D."/>
            <person name="Grigoriev I.V."/>
            <person name="Berka R.M."/>
            <person name="Blanchette R.A."/>
            <person name="Kersten P."/>
            <person name="Martinez A.T."/>
            <person name="Vicuna R."/>
            <person name="Cullen D."/>
        </authorList>
    </citation>
    <scope>NUCLEOTIDE SEQUENCE [LARGE SCALE GENOMIC DNA]</scope>
    <source>
        <strain evidence="2 3">B</strain>
    </source>
</reference>
<feature type="region of interest" description="Disordered" evidence="1">
    <location>
        <begin position="147"/>
        <end position="196"/>
    </location>
</feature>
<proteinExistence type="predicted"/>
<dbReference type="OrthoDB" id="2678679at2759"/>
<keyword evidence="3" id="KW-1185">Reference proteome</keyword>
<feature type="region of interest" description="Disordered" evidence="1">
    <location>
        <begin position="34"/>
        <end position="80"/>
    </location>
</feature>
<evidence type="ECO:0000313" key="2">
    <source>
        <dbReference type="EMBL" id="EMD39121.1"/>
    </source>
</evidence>
<organism evidence="2 3">
    <name type="scientific">Ceriporiopsis subvermispora (strain B)</name>
    <name type="common">White-rot fungus</name>
    <name type="synonym">Gelatoporia subvermispora</name>
    <dbReference type="NCBI Taxonomy" id="914234"/>
    <lineage>
        <taxon>Eukaryota</taxon>
        <taxon>Fungi</taxon>
        <taxon>Dikarya</taxon>
        <taxon>Basidiomycota</taxon>
        <taxon>Agaricomycotina</taxon>
        <taxon>Agaricomycetes</taxon>
        <taxon>Polyporales</taxon>
        <taxon>Gelatoporiaceae</taxon>
        <taxon>Gelatoporia</taxon>
    </lineage>
</organism>
<feature type="compositionally biased region" description="Polar residues" evidence="1">
    <location>
        <begin position="147"/>
        <end position="175"/>
    </location>
</feature>